<organism evidence="2 3">
    <name type="scientific">Plantibacter flavus</name>
    <dbReference type="NCBI Taxonomy" id="150123"/>
    <lineage>
        <taxon>Bacteria</taxon>
        <taxon>Bacillati</taxon>
        <taxon>Actinomycetota</taxon>
        <taxon>Actinomycetes</taxon>
        <taxon>Micrococcales</taxon>
        <taxon>Microbacteriaceae</taxon>
        <taxon>Plantibacter</taxon>
    </lineage>
</organism>
<dbReference type="EMBL" id="RKHL01000001">
    <property type="protein sequence ID" value="ROR80048.1"/>
    <property type="molecule type" value="Genomic_DNA"/>
</dbReference>
<dbReference type="Proteomes" id="UP000266915">
    <property type="component" value="Unassembled WGS sequence"/>
</dbReference>
<evidence type="ECO:0000313" key="3">
    <source>
        <dbReference type="Proteomes" id="UP000266915"/>
    </source>
</evidence>
<keyword evidence="3" id="KW-1185">Reference proteome</keyword>
<dbReference type="AlphaFoldDB" id="A0A3N2BXU4"/>
<feature type="region of interest" description="Disordered" evidence="1">
    <location>
        <begin position="99"/>
        <end position="130"/>
    </location>
</feature>
<gene>
    <name evidence="2" type="ORF">EDD42_0080</name>
</gene>
<dbReference type="RefSeq" id="WP_085511619.1">
    <property type="nucleotide sequence ID" value="NZ_FXAP01000002.1"/>
</dbReference>
<name>A0A3N2BXU4_9MICO</name>
<evidence type="ECO:0000256" key="1">
    <source>
        <dbReference type="SAM" id="MobiDB-lite"/>
    </source>
</evidence>
<reference evidence="2 3" key="1">
    <citation type="submission" date="2018-11" db="EMBL/GenBank/DDBJ databases">
        <title>Sequencing the genomes of 1000 actinobacteria strains.</title>
        <authorList>
            <person name="Klenk H.-P."/>
        </authorList>
    </citation>
    <scope>NUCLEOTIDE SEQUENCE [LARGE SCALE GENOMIC DNA]</scope>
    <source>
        <strain evidence="2 3">DSM 14012</strain>
    </source>
</reference>
<evidence type="ECO:0000313" key="2">
    <source>
        <dbReference type="EMBL" id="ROR80048.1"/>
    </source>
</evidence>
<protein>
    <submittedName>
        <fullName evidence="2">Uncharacterized protein</fullName>
    </submittedName>
</protein>
<sequence>MVKLLKTANPDGGPSIPVVVEIRSGSVDVTHVEITRGENEGSTRAFHAAVGFDTSTASFPTGASRTFYVEVHVLTEHWVATMQDAMTVEKEPDIAKSWDDIGRRRRDSRCPSEDVVRIETGPAPKHQACR</sequence>
<proteinExistence type="predicted"/>
<comment type="caution">
    <text evidence="2">The sequence shown here is derived from an EMBL/GenBank/DDBJ whole genome shotgun (WGS) entry which is preliminary data.</text>
</comment>
<accession>A0A3N2BXU4</accession>
<feature type="compositionally biased region" description="Basic and acidic residues" evidence="1">
    <location>
        <begin position="99"/>
        <end position="117"/>
    </location>
</feature>